<dbReference type="AlphaFoldDB" id="A0A0H5SEX1"/>
<evidence type="ECO:0008006" key="3">
    <source>
        <dbReference type="Google" id="ProtNLM"/>
    </source>
</evidence>
<dbReference type="RefSeq" id="WP_103201584.1">
    <property type="nucleotide sequence ID" value="NZ_CVTD020000007.1"/>
</dbReference>
<reference evidence="1 2" key="1">
    <citation type="submission" date="2015-06" db="EMBL/GenBank/DDBJ databases">
        <authorList>
            <person name="Wibberg Daniel"/>
        </authorList>
    </citation>
    <scope>NUCLEOTIDE SEQUENCE [LARGE SCALE GENOMIC DNA]</scope>
    <source>
        <strain evidence="1 2">T3/55T</strain>
    </source>
</reference>
<gene>
    <name evidence="1" type="ORF">HHT355_0187</name>
</gene>
<dbReference type="Proteomes" id="UP000236497">
    <property type="component" value="Unassembled WGS sequence"/>
</dbReference>
<dbReference type="Pfam" id="PF14056">
    <property type="entry name" value="DUF4250"/>
    <property type="match status" value="1"/>
</dbReference>
<name>A0A0H5SEX1_HERHM</name>
<evidence type="ECO:0000313" key="1">
    <source>
        <dbReference type="EMBL" id="CRZ33401.1"/>
    </source>
</evidence>
<keyword evidence="2" id="KW-1185">Reference proteome</keyword>
<dbReference type="OrthoDB" id="6636823at2"/>
<dbReference type="InterPro" id="IPR025346">
    <property type="entry name" value="DUF4250"/>
</dbReference>
<organism evidence="1 2">
    <name type="scientific">Herbinix hemicellulosilytica</name>
    <dbReference type="NCBI Taxonomy" id="1564487"/>
    <lineage>
        <taxon>Bacteria</taxon>
        <taxon>Bacillati</taxon>
        <taxon>Bacillota</taxon>
        <taxon>Clostridia</taxon>
        <taxon>Lachnospirales</taxon>
        <taxon>Lachnospiraceae</taxon>
        <taxon>Herbinix</taxon>
    </lineage>
</organism>
<evidence type="ECO:0000313" key="2">
    <source>
        <dbReference type="Proteomes" id="UP000236497"/>
    </source>
</evidence>
<protein>
    <recommendedName>
        <fullName evidence="3">DUF4250 domain-containing protein</fullName>
    </recommendedName>
</protein>
<accession>A0A0H5SEX1</accession>
<proteinExistence type="predicted"/>
<sequence>MNLPKDPYILLSYINTKLRNEFHSLDDLCQSLHADYEELTSSLASIGYVYDSVKNQFIQKD</sequence>
<dbReference type="EMBL" id="CVTD020000007">
    <property type="protein sequence ID" value="CRZ33401.1"/>
    <property type="molecule type" value="Genomic_DNA"/>
</dbReference>